<dbReference type="RefSeq" id="WP_220578973.1">
    <property type="nucleotide sequence ID" value="NZ_RKLT01000001.1"/>
</dbReference>
<protein>
    <submittedName>
        <fullName evidence="2">GNAT family N-acetyltransferase</fullName>
    </submittedName>
</protein>
<proteinExistence type="predicted"/>
<gene>
    <name evidence="2" type="ORF">EGH23_05370</name>
</gene>
<dbReference type="PROSITE" id="PS51186">
    <property type="entry name" value="GNAT"/>
    <property type="match status" value="1"/>
</dbReference>
<organism evidence="2 3">
    <name type="scientific">Haloarcula nitratireducens</name>
    <dbReference type="NCBI Taxonomy" id="2487749"/>
    <lineage>
        <taxon>Archaea</taxon>
        <taxon>Methanobacteriati</taxon>
        <taxon>Methanobacteriota</taxon>
        <taxon>Stenosarchaea group</taxon>
        <taxon>Halobacteria</taxon>
        <taxon>Halobacteriales</taxon>
        <taxon>Haloarculaceae</taxon>
        <taxon>Haloarcula</taxon>
    </lineage>
</organism>
<dbReference type="PANTHER" id="PTHR43441:SF11">
    <property type="entry name" value="RIBOSOMAL-PROTEIN-SERINE ACETYLTRANSFERASE"/>
    <property type="match status" value="1"/>
</dbReference>
<accession>A0AAW4P993</accession>
<dbReference type="Proteomes" id="UP001430455">
    <property type="component" value="Unassembled WGS sequence"/>
</dbReference>
<dbReference type="PANTHER" id="PTHR43441">
    <property type="entry name" value="RIBOSOMAL-PROTEIN-SERINE ACETYLTRANSFERASE"/>
    <property type="match status" value="1"/>
</dbReference>
<evidence type="ECO:0000259" key="1">
    <source>
        <dbReference type="PROSITE" id="PS51186"/>
    </source>
</evidence>
<dbReference type="EMBL" id="RKLT01000001">
    <property type="protein sequence ID" value="MBX0294311.1"/>
    <property type="molecule type" value="Genomic_DNA"/>
</dbReference>
<name>A0AAW4P993_9EURY</name>
<evidence type="ECO:0000313" key="3">
    <source>
        <dbReference type="Proteomes" id="UP001430455"/>
    </source>
</evidence>
<sequence length="189" mass="21838">MPGPAFLHTDRTALCSPDRDDLDWIRRLFHDDCVWGRGTYPRPTTADQMETYYEETLADDDSVHLVICLDRDTENEGAVADRTDPVGLVAMTEHDPERGTAELSYWLDPDAWGEGYATEAAERLVGYGFDQRAVRKWKARVVGSNDRSVAVLERFGFVREGTHRAEWRLDGEWHDTVWYGLLREEWDEQ</sequence>
<keyword evidence="3" id="KW-1185">Reference proteome</keyword>
<dbReference type="SUPFAM" id="SSF55729">
    <property type="entry name" value="Acyl-CoA N-acyltransferases (Nat)"/>
    <property type="match status" value="1"/>
</dbReference>
<reference evidence="2 3" key="1">
    <citation type="submission" date="2021-06" db="EMBL/GenBank/DDBJ databases">
        <title>Halomicroarcula sp. a new haloarchaeum isolated from saline soil.</title>
        <authorList>
            <person name="Duran-Viseras A."/>
            <person name="Sanchez-Porro C."/>
            <person name="Ventosa A."/>
        </authorList>
    </citation>
    <scope>NUCLEOTIDE SEQUENCE [LARGE SCALE GENOMIC DNA]</scope>
    <source>
        <strain evidence="2 3">F27</strain>
    </source>
</reference>
<dbReference type="GO" id="GO:0008999">
    <property type="term" value="F:protein-N-terminal-alanine acetyltransferase activity"/>
    <property type="evidence" value="ECO:0007669"/>
    <property type="project" value="TreeGrafter"/>
</dbReference>
<dbReference type="Pfam" id="PF13302">
    <property type="entry name" value="Acetyltransf_3"/>
    <property type="match status" value="1"/>
</dbReference>
<dbReference type="GO" id="GO:1990189">
    <property type="term" value="F:protein N-terminal-serine acetyltransferase activity"/>
    <property type="evidence" value="ECO:0007669"/>
    <property type="project" value="TreeGrafter"/>
</dbReference>
<dbReference type="AlphaFoldDB" id="A0AAW4P993"/>
<dbReference type="Gene3D" id="3.40.630.30">
    <property type="match status" value="1"/>
</dbReference>
<evidence type="ECO:0000313" key="2">
    <source>
        <dbReference type="EMBL" id="MBX0294311.1"/>
    </source>
</evidence>
<comment type="caution">
    <text evidence="2">The sequence shown here is derived from an EMBL/GenBank/DDBJ whole genome shotgun (WGS) entry which is preliminary data.</text>
</comment>
<dbReference type="InterPro" id="IPR051908">
    <property type="entry name" value="Ribosomal_N-acetyltransferase"/>
</dbReference>
<dbReference type="InterPro" id="IPR016181">
    <property type="entry name" value="Acyl_CoA_acyltransferase"/>
</dbReference>
<feature type="domain" description="N-acetyltransferase" evidence="1">
    <location>
        <begin position="38"/>
        <end position="184"/>
    </location>
</feature>
<dbReference type="InterPro" id="IPR000182">
    <property type="entry name" value="GNAT_dom"/>
</dbReference>
<dbReference type="GO" id="GO:0005737">
    <property type="term" value="C:cytoplasm"/>
    <property type="evidence" value="ECO:0007669"/>
    <property type="project" value="TreeGrafter"/>
</dbReference>